<sequence>MIDPKPVQFLRSALDDLRAFPAVARREAGYQLDRVQHGRDPDDWKPMATVGKGVQEIRLRDDSGAFRVLYVAKFADTVYVLHCFQKKTQKTRKTDLDVAGKRYRELMKELGK</sequence>
<dbReference type="RefSeq" id="WP_105743875.1">
    <property type="nucleotide sequence ID" value="NZ_PVBR01000018.1"/>
</dbReference>
<comment type="caution">
    <text evidence="1">The sequence shown here is derived from an EMBL/GenBank/DDBJ whole genome shotgun (WGS) entry which is preliminary data.</text>
</comment>
<evidence type="ECO:0000313" key="2">
    <source>
        <dbReference type="Proteomes" id="UP000239434"/>
    </source>
</evidence>
<reference evidence="1 2" key="1">
    <citation type="submission" date="2018-02" db="EMBL/GenBank/DDBJ databases">
        <title>The draft genome of Phyllobacterium sp. 1N-3.</title>
        <authorList>
            <person name="Liu L."/>
            <person name="Li L."/>
            <person name="Zhang X."/>
            <person name="Wang T."/>
            <person name="Liang L."/>
        </authorList>
    </citation>
    <scope>NUCLEOTIDE SEQUENCE [LARGE SCALE GENOMIC DNA]</scope>
    <source>
        <strain evidence="1 2">1N-3</strain>
    </source>
</reference>
<protein>
    <recommendedName>
        <fullName evidence="3">Type II toxin-antitoxin system RelE/ParE family toxin</fullName>
    </recommendedName>
</protein>
<organism evidence="1 2">
    <name type="scientific">Phyllobacterium phragmitis</name>
    <dbReference type="NCBI Taxonomy" id="2670329"/>
    <lineage>
        <taxon>Bacteria</taxon>
        <taxon>Pseudomonadati</taxon>
        <taxon>Pseudomonadota</taxon>
        <taxon>Alphaproteobacteria</taxon>
        <taxon>Hyphomicrobiales</taxon>
        <taxon>Phyllobacteriaceae</taxon>
        <taxon>Phyllobacterium</taxon>
    </lineage>
</organism>
<proteinExistence type="predicted"/>
<name>A0A2S9IMB2_9HYPH</name>
<evidence type="ECO:0000313" key="1">
    <source>
        <dbReference type="EMBL" id="PRD41655.1"/>
    </source>
</evidence>
<dbReference type="AlphaFoldDB" id="A0A2S9IMB2"/>
<dbReference type="Proteomes" id="UP000239434">
    <property type="component" value="Unassembled WGS sequence"/>
</dbReference>
<accession>A0A2S9IMB2</accession>
<dbReference type="InterPro" id="IPR009241">
    <property type="entry name" value="HigB-like"/>
</dbReference>
<gene>
    <name evidence="1" type="ORF">C5748_20480</name>
</gene>
<dbReference type="Pfam" id="PF05973">
    <property type="entry name" value="Gp49"/>
    <property type="match status" value="1"/>
</dbReference>
<dbReference type="EMBL" id="PVBR01000018">
    <property type="protein sequence ID" value="PRD41655.1"/>
    <property type="molecule type" value="Genomic_DNA"/>
</dbReference>
<keyword evidence="2" id="KW-1185">Reference proteome</keyword>
<evidence type="ECO:0008006" key="3">
    <source>
        <dbReference type="Google" id="ProtNLM"/>
    </source>
</evidence>